<dbReference type="AlphaFoldDB" id="A0A101MAU2"/>
<evidence type="ECO:0000313" key="2">
    <source>
        <dbReference type="Proteomes" id="UP000055045"/>
    </source>
</evidence>
<comment type="caution">
    <text evidence="1">The sequence shown here is derived from an EMBL/GenBank/DDBJ whole genome shotgun (WGS) entry which is preliminary data.</text>
</comment>
<gene>
    <name evidence="1" type="ORF">ACN42_g10004</name>
</gene>
<proteinExistence type="predicted"/>
<accession>A0A101MAU2</accession>
<name>A0A101MAU2_PENFR</name>
<dbReference type="EMBL" id="LLXE01000391">
    <property type="protein sequence ID" value="KUM57181.1"/>
    <property type="molecule type" value="Genomic_DNA"/>
</dbReference>
<protein>
    <submittedName>
        <fullName evidence="1">Uncharacterized protein</fullName>
    </submittedName>
</protein>
<evidence type="ECO:0000313" key="1">
    <source>
        <dbReference type="EMBL" id="KUM57181.1"/>
    </source>
</evidence>
<dbReference type="Proteomes" id="UP000055045">
    <property type="component" value="Unassembled WGS sequence"/>
</dbReference>
<organism evidence="1 2">
    <name type="scientific">Penicillium freii</name>
    <dbReference type="NCBI Taxonomy" id="48697"/>
    <lineage>
        <taxon>Eukaryota</taxon>
        <taxon>Fungi</taxon>
        <taxon>Dikarya</taxon>
        <taxon>Ascomycota</taxon>
        <taxon>Pezizomycotina</taxon>
        <taxon>Eurotiomycetes</taxon>
        <taxon>Eurotiomycetidae</taxon>
        <taxon>Eurotiales</taxon>
        <taxon>Aspergillaceae</taxon>
        <taxon>Penicillium</taxon>
    </lineage>
</organism>
<keyword evidence="2" id="KW-1185">Reference proteome</keyword>
<reference evidence="1 2" key="1">
    <citation type="submission" date="2015-10" db="EMBL/GenBank/DDBJ databases">
        <title>Genome sequencing of Penicillium freii.</title>
        <authorList>
            <person name="Nguyen H.D."/>
            <person name="Visagie C.M."/>
            <person name="Seifert K.A."/>
        </authorList>
    </citation>
    <scope>NUCLEOTIDE SEQUENCE [LARGE SCALE GENOMIC DNA]</scope>
    <source>
        <strain evidence="1 2">DAOM 242723</strain>
    </source>
</reference>
<sequence length="92" mass="10035">MAEDVTLIVPMCPSVDTSNIHIGLLINLGYWGMSCELSINKGLFQDKYSIPWSDSDMPASRAGPCPFTYRAAGRPIHDCHSDIVGCMSKTQA</sequence>